<protein>
    <submittedName>
        <fullName evidence="2">Hypothetical_protein</fullName>
    </submittedName>
</protein>
<evidence type="ECO:0000313" key="2">
    <source>
        <dbReference type="EMBL" id="CAL6096572.1"/>
    </source>
</evidence>
<keyword evidence="3" id="KW-1185">Reference proteome</keyword>
<sequence>MALCVLISETSEIYLANLNYIPTVIQFGNQSSYLFLSVQNSIIKVTQVIFNIGQQSVNNIITTIDSTLNVFQFGGIINIANSSSIIILNSVSKTFNFINTSNIINSGQIIGQVTNKIGSQIYVSNLCSLECTTYLSQKISNVGQFGKISGQIQINGLNIEGNVSGNTTAIGLGIIGQLSNDCINATIQNTDVIQTLLIEQQLNTQNVNIGALVGAIYSINLIVKQIYMQSVNISAGTNIGTLAGYILNTHVICDHMTVNDLIIQFSSQEITHIGGVFGQTQNTIININGVTFNKSQIQIQSSNSKLGGIISQSHSDTYNISNVVMQCQIEAGGINNSTASGCIAISNFSYITITEFKLQNTSINVYSELNIGSTSGIISILDNSNMSISKIQVFNANITANARFPRSAPMINILCNGQINIYQSTIKYSNILSLDYLFQNQDSTNIIQALSGTLYINASVTIIDIIIIGLDIKANSSQQVFVASLISYSQNSTIFVNQINLFDSNIISSSYSTSVRLSAFSGGIIGFNNYFYDKSQTQSIIKNIYIDHTIINAYSQIQEAYTAGIIAITFSCNETVTNIKIYNSKLYCTGKNHLRTGGIYAVIENYAFSNVYNIHLYNTEVFANFEALTKSQDVLCAGVFGIVSTNANVIIKSSILSNVNITVTGLTNAAYVSAIIGLQRGNVTIIDVDIKNIGLSSSSVNNYVSSIVGGYRPYSNNSDTLNIVNTNIQTVTILTQNSTTNSIKQLIAYNPPQYYNFTIQVQRSQSIGYSSINGVRINNCDQLKAIIVNNEYLITNSGC</sequence>
<evidence type="ECO:0000313" key="1">
    <source>
        <dbReference type="EMBL" id="CAI9915936.1"/>
    </source>
</evidence>
<organism evidence="1">
    <name type="scientific">Hexamita inflata</name>
    <dbReference type="NCBI Taxonomy" id="28002"/>
    <lineage>
        <taxon>Eukaryota</taxon>
        <taxon>Metamonada</taxon>
        <taxon>Diplomonadida</taxon>
        <taxon>Hexamitidae</taxon>
        <taxon>Hexamitinae</taxon>
        <taxon>Hexamita</taxon>
    </lineage>
</organism>
<reference evidence="2 3" key="2">
    <citation type="submission" date="2024-07" db="EMBL/GenBank/DDBJ databases">
        <authorList>
            <person name="Akdeniz Z."/>
        </authorList>
    </citation>
    <scope>NUCLEOTIDE SEQUENCE [LARGE SCALE GENOMIC DNA]</scope>
</reference>
<proteinExistence type="predicted"/>
<comment type="caution">
    <text evidence="1">The sequence shown here is derived from an EMBL/GenBank/DDBJ whole genome shotgun (WGS) entry which is preliminary data.</text>
</comment>
<dbReference type="Proteomes" id="UP001642409">
    <property type="component" value="Unassembled WGS sequence"/>
</dbReference>
<dbReference type="EMBL" id="CATOUU010000085">
    <property type="protein sequence ID" value="CAI9915936.1"/>
    <property type="molecule type" value="Genomic_DNA"/>
</dbReference>
<name>A0AA86NAX2_9EUKA</name>
<accession>A0AA86NAX2</accession>
<evidence type="ECO:0000313" key="3">
    <source>
        <dbReference type="Proteomes" id="UP001642409"/>
    </source>
</evidence>
<dbReference type="AlphaFoldDB" id="A0AA86NAX2"/>
<reference evidence="1" key="1">
    <citation type="submission" date="2023-06" db="EMBL/GenBank/DDBJ databases">
        <authorList>
            <person name="Kurt Z."/>
        </authorList>
    </citation>
    <scope>NUCLEOTIDE SEQUENCE</scope>
</reference>
<dbReference type="EMBL" id="CAXDID020000487">
    <property type="protein sequence ID" value="CAL6096572.1"/>
    <property type="molecule type" value="Genomic_DNA"/>
</dbReference>
<gene>
    <name evidence="1" type="ORF">HINF_LOCUS3581</name>
    <name evidence="2" type="ORF">HINF_LOCUS68492</name>
</gene>